<evidence type="ECO:0000256" key="1">
    <source>
        <dbReference type="SAM" id="Phobius"/>
    </source>
</evidence>
<dbReference type="Proteomes" id="UP000295431">
    <property type="component" value="Unassembled WGS sequence"/>
</dbReference>
<evidence type="ECO:0000313" key="3">
    <source>
        <dbReference type="Proteomes" id="UP000295431"/>
    </source>
</evidence>
<proteinExistence type="predicted"/>
<dbReference type="AlphaFoldDB" id="A0A4V2XNW2"/>
<feature type="transmembrane region" description="Helical" evidence="1">
    <location>
        <begin position="12"/>
        <end position="31"/>
    </location>
</feature>
<keyword evidence="1" id="KW-0812">Transmembrane</keyword>
<dbReference type="RefSeq" id="WP_131936644.1">
    <property type="nucleotide sequence ID" value="NZ_BAAAMX010000034.1"/>
</dbReference>
<sequence length="69" mass="7110">MNLPPGPRRRQIFVAAAALLIVGAFVFGVLITYHPRIAAAAGVVVPLVLGGLSLLISLYKGGSQPPTTT</sequence>
<reference evidence="2 3" key="1">
    <citation type="submission" date="2019-03" db="EMBL/GenBank/DDBJ databases">
        <title>Draft genome sequences of novel Actinobacteria.</title>
        <authorList>
            <person name="Sahin N."/>
            <person name="Ay H."/>
            <person name="Saygin H."/>
        </authorList>
    </citation>
    <scope>NUCLEOTIDE SEQUENCE [LARGE SCALE GENOMIC DNA]</scope>
    <source>
        <strain evidence="2 3">DSM 45347</strain>
    </source>
</reference>
<dbReference type="EMBL" id="SMJW01000006">
    <property type="protein sequence ID" value="TDC19736.1"/>
    <property type="molecule type" value="Genomic_DNA"/>
</dbReference>
<evidence type="ECO:0000313" key="2">
    <source>
        <dbReference type="EMBL" id="TDC19736.1"/>
    </source>
</evidence>
<comment type="caution">
    <text evidence="2">The sequence shown here is derived from an EMBL/GenBank/DDBJ whole genome shotgun (WGS) entry which is preliminary data.</text>
</comment>
<keyword evidence="1" id="KW-1133">Transmembrane helix</keyword>
<name>A0A4V2XNW2_9ACTN</name>
<accession>A0A4V2XNW2</accession>
<keyword evidence="3" id="KW-1185">Reference proteome</keyword>
<keyword evidence="1" id="KW-0472">Membrane</keyword>
<protein>
    <submittedName>
        <fullName evidence="2">Uncharacterized protein</fullName>
    </submittedName>
</protein>
<feature type="transmembrane region" description="Helical" evidence="1">
    <location>
        <begin position="37"/>
        <end position="59"/>
    </location>
</feature>
<gene>
    <name evidence="2" type="ORF">E1284_02690</name>
</gene>
<organism evidence="2 3">
    <name type="scientific">Actinomadura bangladeshensis</name>
    <dbReference type="NCBI Taxonomy" id="453573"/>
    <lineage>
        <taxon>Bacteria</taxon>
        <taxon>Bacillati</taxon>
        <taxon>Actinomycetota</taxon>
        <taxon>Actinomycetes</taxon>
        <taxon>Streptosporangiales</taxon>
        <taxon>Thermomonosporaceae</taxon>
        <taxon>Actinomadura</taxon>
    </lineage>
</organism>